<evidence type="ECO:0000313" key="3">
    <source>
        <dbReference type="EMBL" id="VDI44689.1"/>
    </source>
</evidence>
<proteinExistence type="predicted"/>
<keyword evidence="1" id="KW-0472">Membrane</keyword>
<dbReference type="Gene3D" id="2.60.120.200">
    <property type="match status" value="1"/>
</dbReference>
<keyword evidence="4" id="KW-1185">Reference proteome</keyword>
<dbReference type="GO" id="GO:0016020">
    <property type="term" value="C:membrane"/>
    <property type="evidence" value="ECO:0007669"/>
    <property type="project" value="InterPro"/>
</dbReference>
<name>A0A8B6F7K0_MYTGA</name>
<dbReference type="Pfam" id="PF00629">
    <property type="entry name" value="MAM"/>
    <property type="match status" value="1"/>
</dbReference>
<organism evidence="3 4">
    <name type="scientific">Mytilus galloprovincialis</name>
    <name type="common">Mediterranean mussel</name>
    <dbReference type="NCBI Taxonomy" id="29158"/>
    <lineage>
        <taxon>Eukaryota</taxon>
        <taxon>Metazoa</taxon>
        <taxon>Spiralia</taxon>
        <taxon>Lophotrochozoa</taxon>
        <taxon>Mollusca</taxon>
        <taxon>Bivalvia</taxon>
        <taxon>Autobranchia</taxon>
        <taxon>Pteriomorphia</taxon>
        <taxon>Mytilida</taxon>
        <taxon>Mytiloidea</taxon>
        <taxon>Mytilidae</taxon>
        <taxon>Mytilinae</taxon>
        <taxon>Mytilus</taxon>
    </lineage>
</organism>
<evidence type="ECO:0000256" key="1">
    <source>
        <dbReference type="SAM" id="Phobius"/>
    </source>
</evidence>
<dbReference type="InterPro" id="IPR000998">
    <property type="entry name" value="MAM_dom"/>
</dbReference>
<gene>
    <name evidence="3" type="ORF">MGAL_10B004654</name>
</gene>
<dbReference type="SUPFAM" id="SSF49899">
    <property type="entry name" value="Concanavalin A-like lectins/glucanases"/>
    <property type="match status" value="1"/>
</dbReference>
<dbReference type="AlphaFoldDB" id="A0A8B6F7K0"/>
<keyword evidence="1" id="KW-0812">Transmembrane</keyword>
<reference evidence="3" key="1">
    <citation type="submission" date="2018-11" db="EMBL/GenBank/DDBJ databases">
        <authorList>
            <person name="Alioto T."/>
            <person name="Alioto T."/>
        </authorList>
    </citation>
    <scope>NUCLEOTIDE SEQUENCE</scope>
</reference>
<dbReference type="EMBL" id="UYJE01006287">
    <property type="protein sequence ID" value="VDI44689.1"/>
    <property type="molecule type" value="Genomic_DNA"/>
</dbReference>
<feature type="transmembrane region" description="Helical" evidence="1">
    <location>
        <begin position="381"/>
        <end position="399"/>
    </location>
</feature>
<accession>A0A8B6F7K0</accession>
<keyword evidence="1" id="KW-1133">Transmembrane helix</keyword>
<dbReference type="Proteomes" id="UP000596742">
    <property type="component" value="Unassembled WGS sequence"/>
</dbReference>
<dbReference type="PROSITE" id="PS50060">
    <property type="entry name" value="MAM_2"/>
    <property type="match status" value="1"/>
</dbReference>
<dbReference type="OrthoDB" id="6145994at2759"/>
<dbReference type="CDD" id="cd22823">
    <property type="entry name" value="Gal_Rha_Lectin"/>
    <property type="match status" value="1"/>
</dbReference>
<protein>
    <recommendedName>
        <fullName evidence="2">MAM domain-containing protein</fullName>
    </recommendedName>
</protein>
<evidence type="ECO:0000313" key="4">
    <source>
        <dbReference type="Proteomes" id="UP000596742"/>
    </source>
</evidence>
<dbReference type="InterPro" id="IPR013320">
    <property type="entry name" value="ConA-like_dom_sf"/>
</dbReference>
<evidence type="ECO:0000259" key="2">
    <source>
        <dbReference type="PROSITE" id="PS50060"/>
    </source>
</evidence>
<sequence>MDSLWINEFLFFYFHFFSISIIHTAELVTTLRYPEQNSVNLSCWQTSIIQIRNITVHAEETSCGPNQCDLSSNDTHTIEDNCNGENSCLVDYNFTSACLRGLRYMNLSYICKHENGTSVSTFEEDFGDWEDASPNNFKWKRIPNVKHRTIASRGYSIAATSTVGSNSRVRINTVNEFMDPICFSLWYQLYTNTHSCSFSIYRINVENHTLLFTTEGKSTSLNQWKNISIDVYEQVPFKLALEANFTDRNNDAILVDETSIAYRPCQGQRIDTACQDINTPMTIECETQFLAGDITLTFQQVNPNIYQKSCQEKFIEKDLNTFCRTFHRSDPCKFRVLDFMTKYKNCIVFNKNISVTYECINNSQTTTNMEISTDSRIQTKVAGVSGGLLVIIIAVCVICRIKRSTTGKQVAKPGKASNAFGGLQYDDERQLNPSSSQCLGQDKMSKNNANVYLPKNLDQSGKELADLYDISDEDGTYDVSSNKKQLTPQNDNNIYSHTADNIYDSGSHRKLTVRNEDTYDHFFGEQTEDEYDTTTRT</sequence>
<comment type="caution">
    <text evidence="3">The sequence shown here is derived from an EMBL/GenBank/DDBJ whole genome shotgun (WGS) entry which is preliminary data.</text>
</comment>
<dbReference type="SMART" id="SM00137">
    <property type="entry name" value="MAM"/>
    <property type="match status" value="1"/>
</dbReference>
<feature type="domain" description="MAM" evidence="2">
    <location>
        <begin position="80"/>
        <end position="267"/>
    </location>
</feature>